<evidence type="ECO:0000313" key="2">
    <source>
        <dbReference type="EMBL" id="MBR0562682.1"/>
    </source>
</evidence>
<proteinExistence type="predicted"/>
<dbReference type="AlphaFoldDB" id="A0A8J7VTN7"/>
<protein>
    <submittedName>
        <fullName evidence="2">DUF4381 domain-containing protein</fullName>
    </submittedName>
</protein>
<keyword evidence="1" id="KW-1133">Transmembrane helix</keyword>
<keyword evidence="4" id="KW-1185">Reference proteome</keyword>
<dbReference type="Pfam" id="PF14316">
    <property type="entry name" value="DUF4381"/>
    <property type="match status" value="1"/>
</dbReference>
<feature type="transmembrane region" description="Helical" evidence="1">
    <location>
        <begin position="27"/>
        <end position="47"/>
    </location>
</feature>
<dbReference type="RefSeq" id="WP_211926622.1">
    <property type="nucleotide sequence ID" value="NZ_JAGQFT020000010.1"/>
</dbReference>
<dbReference type="EMBL" id="JAGQFT010000068">
    <property type="protein sequence ID" value="MBR0562682.1"/>
    <property type="molecule type" value="Genomic_DNA"/>
</dbReference>
<keyword evidence="1" id="KW-0472">Membrane</keyword>
<evidence type="ECO:0000256" key="1">
    <source>
        <dbReference type="SAM" id="Phobius"/>
    </source>
</evidence>
<gene>
    <name evidence="3" type="ORF">KB893_014715</name>
    <name evidence="2" type="ORF">KB893_09155</name>
</gene>
<evidence type="ECO:0000313" key="4">
    <source>
        <dbReference type="Proteomes" id="UP000675747"/>
    </source>
</evidence>
<dbReference type="Proteomes" id="UP000675747">
    <property type="component" value="Unassembled WGS sequence"/>
</dbReference>
<keyword evidence="1" id="KW-0812">Transmembrane</keyword>
<comment type="caution">
    <text evidence="2">The sequence shown here is derived from an EMBL/GenBank/DDBJ whole genome shotgun (WGS) entry which is preliminary data.</text>
</comment>
<reference evidence="2" key="2">
    <citation type="submission" date="2021-04" db="EMBL/GenBank/DDBJ databases">
        <authorList>
            <person name="Karlyshev A.V."/>
        </authorList>
    </citation>
    <scope>NUCLEOTIDE SEQUENCE</scope>
    <source>
        <strain evidence="2">LMG 29479</strain>
    </source>
</reference>
<sequence length="157" mass="17663">MTPAAAQGPQLRDIHLPPPPEWWPPAWGWWVVAALALSVLAVLFVLVRRTAARRRRQRRLRAEFDAVQAADVAPAERLRRMSELLRRAARRAHPEAAVLGGEAWLQFLDANEASRPFSAGPGRILDSGPYRRGIDATEVELALPLVRRRFLDLLEDP</sequence>
<dbReference type="EMBL" id="JAGQFT020000010">
    <property type="protein sequence ID" value="MBS7458389.1"/>
    <property type="molecule type" value="Genomic_DNA"/>
</dbReference>
<dbReference type="InterPro" id="IPR025489">
    <property type="entry name" value="DUF4381"/>
</dbReference>
<organism evidence="2">
    <name type="scientific">Coralloluteibacterium stylophorae</name>
    <dbReference type="NCBI Taxonomy" id="1776034"/>
    <lineage>
        <taxon>Bacteria</taxon>
        <taxon>Pseudomonadati</taxon>
        <taxon>Pseudomonadota</taxon>
        <taxon>Gammaproteobacteria</taxon>
        <taxon>Lysobacterales</taxon>
        <taxon>Lysobacteraceae</taxon>
        <taxon>Coralloluteibacterium</taxon>
    </lineage>
</organism>
<evidence type="ECO:0000313" key="3">
    <source>
        <dbReference type="EMBL" id="MBS7458389.1"/>
    </source>
</evidence>
<accession>A0A8J7VTN7</accession>
<name>A0A8J7VTN7_9GAMM</name>
<reference evidence="3 4" key="1">
    <citation type="journal article" date="2021" name="Microbiol. Resour. Announc.">
        <title>Draft Genome Sequence of Coralloluteibacterium stylophorae LMG 29479T.</title>
        <authorList>
            <person name="Karlyshev A.V."/>
            <person name="Kudryashova E.B."/>
            <person name="Ariskina E.V."/>
            <person name="Conroy A.P."/>
            <person name="Abidueva E.Y."/>
        </authorList>
    </citation>
    <scope>NUCLEOTIDE SEQUENCE [LARGE SCALE GENOMIC DNA]</scope>
    <source>
        <strain evidence="3 4">LMG 29479</strain>
    </source>
</reference>